<evidence type="ECO:0000313" key="2">
    <source>
        <dbReference type="Proteomes" id="UP000289841"/>
    </source>
</evidence>
<protein>
    <submittedName>
        <fullName evidence="1">Uncharacterized protein</fullName>
    </submittedName>
</protein>
<dbReference type="EMBL" id="LR215048">
    <property type="protein sequence ID" value="VEU79615.1"/>
    <property type="molecule type" value="Genomic_DNA"/>
</dbReference>
<dbReference type="Proteomes" id="UP000289841">
    <property type="component" value="Chromosome"/>
</dbReference>
<sequence length="574" mass="66251">MRKILLIIQMIIVLFIFTSKENKDYDLVQSDSIVLNSVNGYDDYDTVTKCTVTFDLNGGELNGSKYMEPRVYERYEVLPYITAPTKKVNINGGVMNLLFQGWKKDSDGKIWNYDEIIVNDEHFIAQYAFSRSIIIKTIDDYLLAKYNGITTYSKEMKNINDITNGIPVEVQGRITYADMEITNGDLAKAKENSGIKSSYGGCGPLSMIGHLDFLGRYKGYKRILSNARDNVIATDTPQEFNERVDLATRVFSNTKTYEIGIGDKSTFCEPTDYIKGLKMTLKSYGYEDSFKISHYNLLNKNATKINAIYESINKGMPVVVWTSLMTDSYSWLKDITNYSSHYFGIYGYEKWITIDDNGEKHEDIMFLTRPNFGYSQNKYTYLDMEALIDGSLWGVIVTEEVENFKSINPHFYGFPGQYFFDSRETKHSFIEQNDLKITRLRSGYVQSYDSNNKPQEKYLVLSSNKKNAGKAFIDYEFSNVKITSMDISLSMWGSSENLHDNNSRMYIEVFDGKVWRKHYNFVMYDILRGKDNSKKYYFSFGSISKLRIILEHDDPNGTRNLGRIVIGDIKFGYK</sequence>
<keyword evidence="2" id="KW-1185">Reference proteome</keyword>
<accession>A0A449BB92</accession>
<dbReference type="RefSeq" id="WP_026390541.1">
    <property type="nucleotide sequence ID" value="NZ_LR215048.1"/>
</dbReference>
<proteinExistence type="predicted"/>
<dbReference type="KEGG" id="aaxa:NCTC10138_00050"/>
<dbReference type="AlphaFoldDB" id="A0A449BB92"/>
<name>A0A449BB92_HAPAX</name>
<organism evidence="1 2">
    <name type="scientific">Haploplasma axanthum</name>
    <name type="common">Acholeplasma axanthum</name>
    <dbReference type="NCBI Taxonomy" id="29552"/>
    <lineage>
        <taxon>Bacteria</taxon>
        <taxon>Bacillati</taxon>
        <taxon>Mycoplasmatota</taxon>
        <taxon>Mollicutes</taxon>
        <taxon>Acholeplasmatales</taxon>
        <taxon>Acholeplasmataceae</taxon>
        <taxon>Haploplasma</taxon>
    </lineage>
</organism>
<evidence type="ECO:0000313" key="1">
    <source>
        <dbReference type="EMBL" id="VEU79615.1"/>
    </source>
</evidence>
<reference evidence="1 2" key="1">
    <citation type="submission" date="2019-01" db="EMBL/GenBank/DDBJ databases">
        <authorList>
            <consortium name="Pathogen Informatics"/>
        </authorList>
    </citation>
    <scope>NUCLEOTIDE SEQUENCE [LARGE SCALE GENOMIC DNA]</scope>
    <source>
        <strain evidence="1 2">NCTC10138</strain>
    </source>
</reference>
<gene>
    <name evidence="1" type="ORF">NCTC10138_00050</name>
</gene>